<protein>
    <submittedName>
        <fullName evidence="2">Putative secreted protein</fullName>
    </submittedName>
</protein>
<evidence type="ECO:0000256" key="1">
    <source>
        <dbReference type="SAM" id="SignalP"/>
    </source>
</evidence>
<feature type="signal peptide" evidence="1">
    <location>
        <begin position="1"/>
        <end position="15"/>
    </location>
</feature>
<accession>A0A2M4CCY0</accession>
<evidence type="ECO:0000313" key="2">
    <source>
        <dbReference type="EMBL" id="MBW63182.1"/>
    </source>
</evidence>
<reference evidence="2" key="1">
    <citation type="submission" date="2018-01" db="EMBL/GenBank/DDBJ databases">
        <title>An insight into the sialome of Amazonian anophelines.</title>
        <authorList>
            <person name="Ribeiro J.M."/>
            <person name="Scarpassa V."/>
            <person name="Calvo E."/>
        </authorList>
    </citation>
    <scope>NUCLEOTIDE SEQUENCE</scope>
    <source>
        <tissue evidence="2">Salivary glands</tissue>
    </source>
</reference>
<feature type="chain" id="PRO_5014895481" evidence="1">
    <location>
        <begin position="16"/>
        <end position="75"/>
    </location>
</feature>
<name>A0A2M4CCY0_9DIPT</name>
<sequence length="75" mass="8240">MGWFVVCLCNDLTSAFSESFLLQLSDLVVQLLDSSFGHFFGMLQNSVPVNCWENGTAARHSMSSISDDCARSNSD</sequence>
<organism evidence="2">
    <name type="scientific">Anopheles marajoara</name>
    <dbReference type="NCBI Taxonomy" id="58244"/>
    <lineage>
        <taxon>Eukaryota</taxon>
        <taxon>Metazoa</taxon>
        <taxon>Ecdysozoa</taxon>
        <taxon>Arthropoda</taxon>
        <taxon>Hexapoda</taxon>
        <taxon>Insecta</taxon>
        <taxon>Pterygota</taxon>
        <taxon>Neoptera</taxon>
        <taxon>Endopterygota</taxon>
        <taxon>Diptera</taxon>
        <taxon>Nematocera</taxon>
        <taxon>Culicoidea</taxon>
        <taxon>Culicidae</taxon>
        <taxon>Anophelinae</taxon>
        <taxon>Anopheles</taxon>
    </lineage>
</organism>
<dbReference type="AlphaFoldDB" id="A0A2M4CCY0"/>
<dbReference type="EMBL" id="GGFJ01014041">
    <property type="protein sequence ID" value="MBW63182.1"/>
    <property type="molecule type" value="Transcribed_RNA"/>
</dbReference>
<proteinExistence type="predicted"/>
<keyword evidence="1" id="KW-0732">Signal</keyword>